<organism evidence="9 10">
    <name type="scientific">Sclerotinia nivalis</name>
    <dbReference type="NCBI Taxonomy" id="352851"/>
    <lineage>
        <taxon>Eukaryota</taxon>
        <taxon>Fungi</taxon>
        <taxon>Dikarya</taxon>
        <taxon>Ascomycota</taxon>
        <taxon>Pezizomycotina</taxon>
        <taxon>Leotiomycetes</taxon>
        <taxon>Helotiales</taxon>
        <taxon>Sclerotiniaceae</taxon>
        <taxon>Sclerotinia</taxon>
    </lineage>
</organism>
<sequence length="356" mass="38895">MPLYPDAIAAVIICVVFPFLSGLAVGLRSYAQKRLLGSPFRTDDYLLTFGQIIALSTCIMGIYGACAAGFGWPLQDIARFGVEEPFGKVIPPPQLIHQCENSNPRKMVLASHVLWASSVSVVRIGLLFYYRRLFSTRTFMIADTAVIILSVLWWMTAVLTTTISFTWNAKFQQAQFSINFSGWMIAATVMNISLDIATLALPVFVIGTLMLSRKKKIMVSGIFTLASAIFHAFIWAIIEPCTSIIAASLPTYAPIIKRIYSKGYLNALGPLSSGKNTPNSAKKSIAVVRPNGGGGNDSQVPKRPGGKGWMELRNLRGEDVFGENENDKGDFNEVRARVKGGLEMHVLSKPGGVYMG</sequence>
<keyword evidence="2 7" id="KW-0812">Transmembrane</keyword>
<feature type="transmembrane region" description="Helical" evidence="7">
    <location>
        <begin position="183"/>
        <end position="205"/>
    </location>
</feature>
<dbReference type="InterPro" id="IPR052337">
    <property type="entry name" value="SAT4-like"/>
</dbReference>
<dbReference type="Pfam" id="PF20684">
    <property type="entry name" value="Fung_rhodopsin"/>
    <property type="match status" value="1"/>
</dbReference>
<dbReference type="Proteomes" id="UP001152300">
    <property type="component" value="Unassembled WGS sequence"/>
</dbReference>
<evidence type="ECO:0000313" key="9">
    <source>
        <dbReference type="EMBL" id="KAJ8059176.1"/>
    </source>
</evidence>
<evidence type="ECO:0000256" key="7">
    <source>
        <dbReference type="SAM" id="Phobius"/>
    </source>
</evidence>
<keyword evidence="3 7" id="KW-1133">Transmembrane helix</keyword>
<evidence type="ECO:0000259" key="8">
    <source>
        <dbReference type="Pfam" id="PF20684"/>
    </source>
</evidence>
<feature type="transmembrane region" description="Helical" evidence="7">
    <location>
        <begin position="6"/>
        <end position="25"/>
    </location>
</feature>
<proteinExistence type="inferred from homology"/>
<feature type="transmembrane region" description="Helical" evidence="7">
    <location>
        <begin position="112"/>
        <end position="130"/>
    </location>
</feature>
<dbReference type="EMBL" id="JAPEIS010000015">
    <property type="protein sequence ID" value="KAJ8059176.1"/>
    <property type="molecule type" value="Genomic_DNA"/>
</dbReference>
<dbReference type="OrthoDB" id="5398388at2759"/>
<name>A0A9X0DD82_9HELO</name>
<evidence type="ECO:0000256" key="5">
    <source>
        <dbReference type="ARBA" id="ARBA00038359"/>
    </source>
</evidence>
<dbReference type="PANTHER" id="PTHR33048">
    <property type="entry name" value="PTH11-LIKE INTEGRAL MEMBRANE PROTEIN (AFU_ORTHOLOGUE AFUA_5G11245)"/>
    <property type="match status" value="1"/>
</dbReference>
<dbReference type="PANTHER" id="PTHR33048:SF47">
    <property type="entry name" value="INTEGRAL MEMBRANE PROTEIN-RELATED"/>
    <property type="match status" value="1"/>
</dbReference>
<dbReference type="InterPro" id="IPR049326">
    <property type="entry name" value="Rhodopsin_dom_fungi"/>
</dbReference>
<dbReference type="AlphaFoldDB" id="A0A9X0DD82"/>
<feature type="transmembrane region" description="Helical" evidence="7">
    <location>
        <begin position="46"/>
        <end position="72"/>
    </location>
</feature>
<comment type="caution">
    <text evidence="9">The sequence shown here is derived from an EMBL/GenBank/DDBJ whole genome shotgun (WGS) entry which is preliminary data.</text>
</comment>
<evidence type="ECO:0000256" key="6">
    <source>
        <dbReference type="SAM" id="MobiDB-lite"/>
    </source>
</evidence>
<reference evidence="9" key="1">
    <citation type="submission" date="2022-11" db="EMBL/GenBank/DDBJ databases">
        <title>Genome Resource of Sclerotinia nivalis Strain SnTB1, a Plant Pathogen Isolated from American Ginseng.</title>
        <authorList>
            <person name="Fan S."/>
        </authorList>
    </citation>
    <scope>NUCLEOTIDE SEQUENCE</scope>
    <source>
        <strain evidence="9">SnTB1</strain>
    </source>
</reference>
<accession>A0A9X0DD82</accession>
<evidence type="ECO:0000256" key="3">
    <source>
        <dbReference type="ARBA" id="ARBA00022989"/>
    </source>
</evidence>
<gene>
    <name evidence="9" type="ORF">OCU04_012149</name>
</gene>
<feature type="domain" description="Rhodopsin" evidence="8">
    <location>
        <begin position="33"/>
        <end position="228"/>
    </location>
</feature>
<evidence type="ECO:0000256" key="2">
    <source>
        <dbReference type="ARBA" id="ARBA00022692"/>
    </source>
</evidence>
<feature type="transmembrane region" description="Helical" evidence="7">
    <location>
        <begin position="142"/>
        <end position="163"/>
    </location>
</feature>
<comment type="subcellular location">
    <subcellularLocation>
        <location evidence="1">Membrane</location>
        <topology evidence="1">Multi-pass membrane protein</topology>
    </subcellularLocation>
</comment>
<keyword evidence="10" id="KW-1185">Reference proteome</keyword>
<comment type="similarity">
    <text evidence="5">Belongs to the SAT4 family.</text>
</comment>
<evidence type="ECO:0000256" key="4">
    <source>
        <dbReference type="ARBA" id="ARBA00023136"/>
    </source>
</evidence>
<dbReference type="GO" id="GO:0016020">
    <property type="term" value="C:membrane"/>
    <property type="evidence" value="ECO:0007669"/>
    <property type="project" value="UniProtKB-SubCell"/>
</dbReference>
<evidence type="ECO:0000313" key="10">
    <source>
        <dbReference type="Proteomes" id="UP001152300"/>
    </source>
</evidence>
<feature type="region of interest" description="Disordered" evidence="6">
    <location>
        <begin position="287"/>
        <end position="308"/>
    </location>
</feature>
<feature type="transmembrane region" description="Helical" evidence="7">
    <location>
        <begin position="217"/>
        <end position="238"/>
    </location>
</feature>
<keyword evidence="4 7" id="KW-0472">Membrane</keyword>
<evidence type="ECO:0000256" key="1">
    <source>
        <dbReference type="ARBA" id="ARBA00004141"/>
    </source>
</evidence>
<protein>
    <recommendedName>
        <fullName evidence="8">Rhodopsin domain-containing protein</fullName>
    </recommendedName>
</protein>